<dbReference type="HOGENOM" id="CLU_050131_0_3_1"/>
<keyword evidence="4" id="KW-1133">Transmembrane helix</keyword>
<keyword evidence="4" id="KW-0812">Transmembrane</keyword>
<reference evidence="5 6" key="1">
    <citation type="journal article" date="2007" name="Science">
        <title>Sea anemone genome reveals ancestral eumetazoan gene repertoire and genomic organization.</title>
        <authorList>
            <person name="Putnam N.H."/>
            <person name="Srivastava M."/>
            <person name="Hellsten U."/>
            <person name="Dirks B."/>
            <person name="Chapman J."/>
            <person name="Salamov A."/>
            <person name="Terry A."/>
            <person name="Shapiro H."/>
            <person name="Lindquist E."/>
            <person name="Kapitonov V.V."/>
            <person name="Jurka J."/>
            <person name="Genikhovich G."/>
            <person name="Grigoriev I.V."/>
            <person name="Lucas S.M."/>
            <person name="Steele R.E."/>
            <person name="Finnerty J.R."/>
            <person name="Technau U."/>
            <person name="Martindale M.Q."/>
            <person name="Rokhsar D.S."/>
        </authorList>
    </citation>
    <scope>NUCLEOTIDE SEQUENCE [LARGE SCALE GENOMIC DNA]</scope>
    <source>
        <strain evidence="6">CH2 X CH6</strain>
    </source>
</reference>
<protein>
    <submittedName>
        <fullName evidence="5">Uncharacterized protein</fullName>
    </submittedName>
</protein>
<feature type="non-terminal residue" evidence="5">
    <location>
        <position position="1"/>
    </location>
</feature>
<dbReference type="STRING" id="45351.A7REY8"/>
<dbReference type="Gene3D" id="3.40.30.10">
    <property type="entry name" value="Glutaredoxin"/>
    <property type="match status" value="1"/>
</dbReference>
<sequence length="211" mass="23952">GPITWTSFAVFLLAGGAIVYYVRTLKEEKEKKKEKEKKRSIGKVALGGPFDLIDHHGKPKTDKDFRGKWLLLYFGFTHCPDICPDELEKMAEAIDLTTKGKVSEELQPLFISVDPKRDTVEAVAEYVKEFHPKLLGLTGPVEKVQEVCKAYRVYFSAGPADEDNDYIVDHTIIQYLVSPDGEFMEYFGQNKNAEEIAASITNHMLKYKLSR</sequence>
<feature type="binding site" evidence="2">
    <location>
        <position position="79"/>
    </location>
    <ligand>
        <name>Cu cation</name>
        <dbReference type="ChEBI" id="CHEBI:23378"/>
    </ligand>
</feature>
<feature type="transmembrane region" description="Helical" evidence="4">
    <location>
        <begin position="6"/>
        <end position="23"/>
    </location>
</feature>
<gene>
    <name evidence="5" type="ORF">NEMVEDRAFT_v1g79458</name>
</gene>
<dbReference type="Pfam" id="PF02630">
    <property type="entry name" value="SCO1-SenC"/>
    <property type="match status" value="1"/>
</dbReference>
<evidence type="ECO:0000313" key="5">
    <source>
        <dbReference type="EMBL" id="EDO49876.1"/>
    </source>
</evidence>
<evidence type="ECO:0000313" key="6">
    <source>
        <dbReference type="Proteomes" id="UP000001593"/>
    </source>
</evidence>
<dbReference type="PhylomeDB" id="A7REY8"/>
<feature type="binding site" evidence="2">
    <location>
        <position position="170"/>
    </location>
    <ligand>
        <name>Cu cation</name>
        <dbReference type="ChEBI" id="CHEBI:23378"/>
    </ligand>
</feature>
<feature type="disulfide bond" description="Redox-active" evidence="3">
    <location>
        <begin position="79"/>
        <end position="83"/>
    </location>
</feature>
<dbReference type="AlphaFoldDB" id="A7REY8"/>
<evidence type="ECO:0000256" key="4">
    <source>
        <dbReference type="SAM" id="Phobius"/>
    </source>
</evidence>
<keyword evidence="2" id="KW-0186">Copper</keyword>
<keyword evidence="4" id="KW-0472">Membrane</keyword>
<dbReference type="PANTHER" id="PTHR12151:SF5">
    <property type="entry name" value="AT19154P"/>
    <property type="match status" value="1"/>
</dbReference>
<dbReference type="CDD" id="cd02968">
    <property type="entry name" value="SCO"/>
    <property type="match status" value="1"/>
</dbReference>
<dbReference type="OMA" id="MLYFRVE"/>
<accession>A7REY8</accession>
<dbReference type="EMBL" id="DS469507">
    <property type="protein sequence ID" value="EDO49876.1"/>
    <property type="molecule type" value="Genomic_DNA"/>
</dbReference>
<keyword evidence="6" id="KW-1185">Reference proteome</keyword>
<dbReference type="Proteomes" id="UP000001593">
    <property type="component" value="Unassembled WGS sequence"/>
</dbReference>
<dbReference type="GO" id="GO:0033617">
    <property type="term" value="P:mitochondrial respiratory chain complex IV assembly"/>
    <property type="evidence" value="ECO:0000318"/>
    <property type="project" value="GO_Central"/>
</dbReference>
<dbReference type="InParanoid" id="A7REY8"/>
<organism evidence="5 6">
    <name type="scientific">Nematostella vectensis</name>
    <name type="common">Starlet sea anemone</name>
    <dbReference type="NCBI Taxonomy" id="45351"/>
    <lineage>
        <taxon>Eukaryota</taxon>
        <taxon>Metazoa</taxon>
        <taxon>Cnidaria</taxon>
        <taxon>Anthozoa</taxon>
        <taxon>Hexacorallia</taxon>
        <taxon>Actiniaria</taxon>
        <taxon>Edwardsiidae</taxon>
        <taxon>Nematostella</taxon>
    </lineage>
</organism>
<dbReference type="eggNOG" id="KOG2792">
    <property type="taxonomic scope" value="Eukaryota"/>
</dbReference>
<evidence type="ECO:0000256" key="2">
    <source>
        <dbReference type="PIRSR" id="PIRSR603782-1"/>
    </source>
</evidence>
<name>A7REY8_NEMVE</name>
<dbReference type="FunFam" id="3.40.30.10:FF:000013">
    <property type="entry name" value="Blast:Protein SCO1 homolog, mitochondrial"/>
    <property type="match status" value="1"/>
</dbReference>
<comment type="similarity">
    <text evidence="1">Belongs to the SCO1/2 family.</text>
</comment>
<proteinExistence type="inferred from homology"/>
<dbReference type="SUPFAM" id="SSF52833">
    <property type="entry name" value="Thioredoxin-like"/>
    <property type="match status" value="1"/>
</dbReference>
<dbReference type="InterPro" id="IPR003782">
    <property type="entry name" value="SCO1/SenC"/>
</dbReference>
<feature type="binding site" evidence="2">
    <location>
        <position position="83"/>
    </location>
    <ligand>
        <name>Cu cation</name>
        <dbReference type="ChEBI" id="CHEBI:23378"/>
    </ligand>
</feature>
<dbReference type="PANTHER" id="PTHR12151">
    <property type="entry name" value="ELECTRON TRANSPORT PROTIN SCO1/SENC FAMILY MEMBER"/>
    <property type="match status" value="1"/>
</dbReference>
<evidence type="ECO:0000256" key="1">
    <source>
        <dbReference type="ARBA" id="ARBA00010996"/>
    </source>
</evidence>
<dbReference type="GO" id="GO:0005739">
    <property type="term" value="C:mitochondrion"/>
    <property type="evidence" value="ECO:0007669"/>
    <property type="project" value="GOC"/>
</dbReference>
<keyword evidence="3" id="KW-1015">Disulfide bond</keyword>
<dbReference type="InterPro" id="IPR036249">
    <property type="entry name" value="Thioredoxin-like_sf"/>
</dbReference>
<keyword evidence="2" id="KW-0479">Metal-binding</keyword>
<evidence type="ECO:0000256" key="3">
    <source>
        <dbReference type="PIRSR" id="PIRSR603782-2"/>
    </source>
</evidence>
<dbReference type="GO" id="GO:0046872">
    <property type="term" value="F:metal ion binding"/>
    <property type="evidence" value="ECO:0007669"/>
    <property type="project" value="UniProtKB-KW"/>
</dbReference>